<proteinExistence type="predicted"/>
<dbReference type="Proteomes" id="UP000838763">
    <property type="component" value="Unassembled WGS sequence"/>
</dbReference>
<evidence type="ECO:0000256" key="2">
    <source>
        <dbReference type="SAM" id="MobiDB-lite"/>
    </source>
</evidence>
<dbReference type="PANTHER" id="PTHR10039">
    <property type="entry name" value="AMELOGENIN"/>
    <property type="match status" value="1"/>
</dbReference>
<reference evidence="6" key="1">
    <citation type="submission" date="2022-11" db="EMBL/GenBank/DDBJ databases">
        <authorList>
            <person name="Scott C."/>
            <person name="Bruce N."/>
        </authorList>
    </citation>
    <scope>NUCLEOTIDE SEQUENCE</scope>
</reference>
<dbReference type="Pfam" id="PF24883">
    <property type="entry name" value="NPHP3_N"/>
    <property type="match status" value="1"/>
</dbReference>
<feature type="domain" description="Auxiliary Activity family 9 catalytic" evidence="4">
    <location>
        <begin position="22"/>
        <end position="148"/>
    </location>
</feature>
<gene>
    <name evidence="6" type="ORF">PPNO1_LOCUS8016</name>
</gene>
<evidence type="ECO:0008006" key="8">
    <source>
        <dbReference type="Google" id="ProtNLM"/>
    </source>
</evidence>
<dbReference type="InterPro" id="IPR027417">
    <property type="entry name" value="P-loop_NTPase"/>
</dbReference>
<sequence>MVRVLKAAIALALTFAGPGLCHGSLKSIQVSGKDYLAWQVGQDDFVTPAPARYARRLLDVGPVPDFTGPDITCGAGGNIPAEGVIELKAGDKVYLAHCTNDDCKTFKGNEGNVWVKISELGFNAAAQPQWASDLLRELGAQWSVVIPHAGPGRIPPAPRDPRSPRGRKGHGRPVLPELHADSRDGGWLFSIARRRGVAGRILVALWKVNQGQQKYVAPGGPVWSEAAPDPNRAGPVTVGWIAPMALELAPVIALLENYTKIPIDGDETMYHVGKIWDHWVVAAVCPMIEVSTELSEVTRDCMKSLAFERMLDRSNDVERAAPGTCEWLLRHQQYNAWTTAPGDLGLLWIKGKPGSGKSTLLKHALSQVIPQEKDLVLQFFFHGRGDPLQKSLLGFFRSILHQILRISPQAIPQLISMFEKNQRDIGDVGKKWDWHINHLKHFVESSLPKLLETYTIWLYVDALDECGEDNAVELFDWLQNQSQSAHLRVFITCRHYPILDPDCTVFQICSEDENENDISSYIQRQFSKSPTLMKSQIPDMIARRARGVFMWAHLVVKKAKDLARQRLPLQRIEKEISRTPAELDDLYNDLIADMDDESLKLIRWVCFAEHPFTLDVMRWALAIDPESDYRSLKEYQDQGMVYELEDMETQVMRLSRGLAEVASFKSKYGVLSRGTGIVQFIHQSVKDYF</sequence>
<dbReference type="Gene3D" id="3.40.50.300">
    <property type="entry name" value="P-loop containing nucleotide triphosphate hydrolases"/>
    <property type="match status" value="1"/>
</dbReference>
<dbReference type="InterPro" id="IPR035994">
    <property type="entry name" value="Nucleoside_phosphorylase_sf"/>
</dbReference>
<feature type="domain" description="Nephrocystin 3-like N-terminal" evidence="5">
    <location>
        <begin position="323"/>
        <end position="494"/>
    </location>
</feature>
<evidence type="ECO:0000256" key="1">
    <source>
        <dbReference type="ARBA" id="ARBA00022737"/>
    </source>
</evidence>
<dbReference type="OrthoDB" id="4849160at2759"/>
<keyword evidence="1" id="KW-0677">Repeat</keyword>
<evidence type="ECO:0000313" key="6">
    <source>
        <dbReference type="EMBL" id="CAI4218431.1"/>
    </source>
</evidence>
<comment type="caution">
    <text evidence="6">The sequence shown here is derived from an EMBL/GenBank/DDBJ whole genome shotgun (WGS) entry which is preliminary data.</text>
</comment>
<dbReference type="EMBL" id="CALLCH030000018">
    <property type="protein sequence ID" value="CAI4218431.1"/>
    <property type="molecule type" value="Genomic_DNA"/>
</dbReference>
<dbReference type="InterPro" id="IPR056884">
    <property type="entry name" value="NPHP3-like_N"/>
</dbReference>
<evidence type="ECO:0000256" key="3">
    <source>
        <dbReference type="SAM" id="SignalP"/>
    </source>
</evidence>
<feature type="chain" id="PRO_5040222336" description="NACHT domain-containing protein" evidence="3">
    <location>
        <begin position="24"/>
        <end position="689"/>
    </location>
</feature>
<dbReference type="Gene3D" id="2.70.50.70">
    <property type="match status" value="1"/>
</dbReference>
<dbReference type="SUPFAM" id="SSF52540">
    <property type="entry name" value="P-loop containing nucleoside triphosphate hydrolases"/>
    <property type="match status" value="1"/>
</dbReference>
<feature type="region of interest" description="Disordered" evidence="2">
    <location>
        <begin position="149"/>
        <end position="177"/>
    </location>
</feature>
<accession>A0A9P1HA60</accession>
<organism evidence="6 7">
    <name type="scientific">Parascedosporium putredinis</name>
    <dbReference type="NCBI Taxonomy" id="1442378"/>
    <lineage>
        <taxon>Eukaryota</taxon>
        <taxon>Fungi</taxon>
        <taxon>Dikarya</taxon>
        <taxon>Ascomycota</taxon>
        <taxon>Pezizomycotina</taxon>
        <taxon>Sordariomycetes</taxon>
        <taxon>Hypocreomycetidae</taxon>
        <taxon>Microascales</taxon>
        <taxon>Microascaceae</taxon>
        <taxon>Parascedosporium</taxon>
    </lineage>
</organism>
<dbReference type="GO" id="GO:0003824">
    <property type="term" value="F:catalytic activity"/>
    <property type="evidence" value="ECO:0007669"/>
    <property type="project" value="InterPro"/>
</dbReference>
<name>A0A9P1HA60_9PEZI</name>
<evidence type="ECO:0000259" key="5">
    <source>
        <dbReference type="Pfam" id="PF24883"/>
    </source>
</evidence>
<dbReference type="Gene3D" id="3.40.50.1580">
    <property type="entry name" value="Nucleoside phosphorylase domain"/>
    <property type="match status" value="1"/>
</dbReference>
<keyword evidence="7" id="KW-1185">Reference proteome</keyword>
<feature type="signal peptide" evidence="3">
    <location>
        <begin position="1"/>
        <end position="23"/>
    </location>
</feature>
<dbReference type="PANTHER" id="PTHR10039:SF5">
    <property type="entry name" value="NACHT DOMAIN-CONTAINING PROTEIN"/>
    <property type="match status" value="1"/>
</dbReference>
<dbReference type="Pfam" id="PF03443">
    <property type="entry name" value="AA9"/>
    <property type="match status" value="1"/>
</dbReference>
<protein>
    <recommendedName>
        <fullName evidence="8">NACHT domain-containing protein</fullName>
    </recommendedName>
</protein>
<dbReference type="AlphaFoldDB" id="A0A9P1HA60"/>
<dbReference type="GO" id="GO:0009116">
    <property type="term" value="P:nucleoside metabolic process"/>
    <property type="evidence" value="ECO:0007669"/>
    <property type="project" value="InterPro"/>
</dbReference>
<evidence type="ECO:0000313" key="7">
    <source>
        <dbReference type="Proteomes" id="UP000838763"/>
    </source>
</evidence>
<keyword evidence="3" id="KW-0732">Signal</keyword>
<evidence type="ECO:0000259" key="4">
    <source>
        <dbReference type="Pfam" id="PF03443"/>
    </source>
</evidence>
<dbReference type="InterPro" id="IPR005103">
    <property type="entry name" value="AA9_LPMO"/>
</dbReference>